<dbReference type="Proteomes" id="UP001316803">
    <property type="component" value="Unassembled WGS sequence"/>
</dbReference>
<keyword evidence="3" id="KW-1185">Reference proteome</keyword>
<feature type="compositionally biased region" description="Basic and acidic residues" evidence="1">
    <location>
        <begin position="246"/>
        <end position="256"/>
    </location>
</feature>
<feature type="compositionally biased region" description="Basic and acidic residues" evidence="1">
    <location>
        <begin position="309"/>
        <end position="319"/>
    </location>
</feature>
<feature type="compositionally biased region" description="Acidic residues" evidence="1">
    <location>
        <begin position="572"/>
        <end position="581"/>
    </location>
</feature>
<protein>
    <submittedName>
        <fullName evidence="2">Uncharacterized protein</fullName>
    </submittedName>
</protein>
<gene>
    <name evidence="2" type="ORF">OHC33_007776</name>
</gene>
<feature type="region of interest" description="Disordered" evidence="1">
    <location>
        <begin position="503"/>
        <end position="591"/>
    </location>
</feature>
<accession>A0AAN8ESQ3</accession>
<feature type="region of interest" description="Disordered" evidence="1">
    <location>
        <begin position="235"/>
        <end position="259"/>
    </location>
</feature>
<reference evidence="2 3" key="1">
    <citation type="submission" date="2022-12" db="EMBL/GenBank/DDBJ databases">
        <title>Genomic features and morphological characterization of a novel Knufia sp. strain isolated from spacecraft assembly facility.</title>
        <authorList>
            <person name="Teixeira M."/>
            <person name="Chander A.M."/>
            <person name="Stajich J.E."/>
            <person name="Venkateswaran K."/>
        </authorList>
    </citation>
    <scope>NUCLEOTIDE SEQUENCE [LARGE SCALE GENOMIC DNA]</scope>
    <source>
        <strain evidence="2 3">FJI-L2-BK-P2</strain>
    </source>
</reference>
<sequence>MARPKNFYDPAFVFGFPKMAIADIAQHDERELFKSSDASETLAQIDEKPKVVHVRTLQPSDVQLALKFDGLPESKTVHFGPVHHLSFLHQQVPCKSDTSPAVSLAVILSDPKPELAPDAANTNFGKHTIIKNAFKFVDPVIYTGNPSDRAWLRYLSASGKQDKAIGWTWKFYNSFGTWQNEPLDPDDDEPTLDTLNPRHYPEDYAIMNGVSDVFGQPTADGFYATALSMHARIKAKRGAAHRSRKAERDRLKEKPTNMKPWECIPTRLKKVAHTPDSMLAEELREQNEEEYDPVYSYSRLSKQSSAQDDVLRPDPRSWVDIDEDGDGDSSDDGNSSDDGYDHIYAYDIHYPQSSTQAAKDSDSEAPLALEADEDADAEPASAPVRTEVLDPEAPLVLLPVINEETAVVPASATEEPGAFRIPGLVEIYKTGVSQTCDALKLIEAQATPDPVEHNEEEDASLIPQSSPVPAGDENDKALVLANSDDGYVSEDELFGMSFRDEYKLLNGGQSPPESPSRDPSRKSSSEEPSSEEDSFADESMSPVSSLEVQRIASDALRATSVEYTTPSKKGEESDEDSDNDTPESVKKIVATPSAPGILFGASSSAISEGRMFNMFKDLSSPPKSRIPRSPAMRDLSAAFHEGATARTARKAVAQLSEIMEEDEDLPESPTPTQKKSRSKSLSDVNKDFRDFWGIPGLGDKPLTELTDDIQYEPRTPISKKKWNNRRASLGRLTPIMDEPSSPVPPRPETPVGVSWSDIMMTPEPASSPPLAPSPAGTAEDMDAETGGATVGTPYRVSSYDLPRSTPPSARPEFPGTLRPTSSPRFANSSDLSLGEFNLAPHQHFWGNFSQVFEHTAQRYEGEEYARPASAAVAEAPAQPESVAVNDAVTYAAQTPDDVPTTAVSNVTVQGEMVGAGSPPLPAQWPVLHRSRTSRFTTWLRGEGYI</sequence>
<dbReference type="EMBL" id="JAKLMC020000021">
    <property type="protein sequence ID" value="KAK5951358.1"/>
    <property type="molecule type" value="Genomic_DNA"/>
</dbReference>
<dbReference type="AlphaFoldDB" id="A0AAN8ESQ3"/>
<evidence type="ECO:0000313" key="3">
    <source>
        <dbReference type="Proteomes" id="UP001316803"/>
    </source>
</evidence>
<name>A0AAN8ESQ3_9EURO</name>
<feature type="region of interest" description="Disordered" evidence="1">
    <location>
        <begin position="656"/>
        <end position="682"/>
    </location>
</feature>
<feature type="region of interest" description="Disordered" evidence="1">
    <location>
        <begin position="730"/>
        <end position="826"/>
    </location>
</feature>
<proteinExistence type="predicted"/>
<feature type="compositionally biased region" description="Basic residues" evidence="1">
    <location>
        <begin position="235"/>
        <end position="245"/>
    </location>
</feature>
<evidence type="ECO:0000256" key="1">
    <source>
        <dbReference type="SAM" id="MobiDB-lite"/>
    </source>
</evidence>
<evidence type="ECO:0000313" key="2">
    <source>
        <dbReference type="EMBL" id="KAK5951358.1"/>
    </source>
</evidence>
<feature type="compositionally biased region" description="Basic and acidic residues" evidence="1">
    <location>
        <begin position="515"/>
        <end position="525"/>
    </location>
</feature>
<feature type="region of interest" description="Disordered" evidence="1">
    <location>
        <begin position="447"/>
        <end position="473"/>
    </location>
</feature>
<comment type="caution">
    <text evidence="2">The sequence shown here is derived from an EMBL/GenBank/DDBJ whole genome shotgun (WGS) entry which is preliminary data.</text>
</comment>
<feature type="region of interest" description="Disordered" evidence="1">
    <location>
        <begin position="298"/>
        <end position="341"/>
    </location>
</feature>
<feature type="compositionally biased region" description="Acidic residues" evidence="1">
    <location>
        <begin position="320"/>
        <end position="335"/>
    </location>
</feature>
<organism evidence="2 3">
    <name type="scientific">Knufia fluminis</name>
    <dbReference type="NCBI Taxonomy" id="191047"/>
    <lineage>
        <taxon>Eukaryota</taxon>
        <taxon>Fungi</taxon>
        <taxon>Dikarya</taxon>
        <taxon>Ascomycota</taxon>
        <taxon>Pezizomycotina</taxon>
        <taxon>Eurotiomycetes</taxon>
        <taxon>Chaetothyriomycetidae</taxon>
        <taxon>Chaetothyriales</taxon>
        <taxon>Trichomeriaceae</taxon>
        <taxon>Knufia</taxon>
    </lineage>
</organism>
<feature type="compositionally biased region" description="Polar residues" evidence="1">
    <location>
        <begin position="298"/>
        <end position="307"/>
    </location>
</feature>